<feature type="compositionally biased region" description="Polar residues" evidence="1">
    <location>
        <begin position="1"/>
        <end position="15"/>
    </location>
</feature>
<evidence type="ECO:0000256" key="1">
    <source>
        <dbReference type="SAM" id="MobiDB-lite"/>
    </source>
</evidence>
<gene>
    <name evidence="3" type="ORF">TRIUR3_30344</name>
</gene>
<dbReference type="eggNOG" id="ENOG502RRQW">
    <property type="taxonomic scope" value="Eukaryota"/>
</dbReference>
<sequence>MELQSAGRTSTTQQPLLELDAPPAKRGRRTSSAETKTQPCGEGDICQDAPKTRQDFELDKLPEHSDVYLLLLINNLVHGLDAMHMCQLTLYIVLMLIPSENMLHHIHSLMPVLDAGRAACVSRQFLCSWRCYSNLTLNIQTLWSPGDKFEGSEMYFINKVDKILNNYSDNGMKVKTLKLNLWHCSSVSASYLDRWLRIAVKPGIKELRLLLSPSMKEKYCFPCSVLFDEAATSLIESLYISNCTFHPIGTLGCFRRLKSLVLCGVHITEEGLRQLVSKSFSLEWLEIFSCNEIICLKIPCTLQKLKLLKVGRCPKIQVIEISAPNLSAFHHYGFPPEIYIEDSSQLTEVYLSSLYPSGILSYSRAKLPSIASNVERLTLVFCGENVNTPMLHEKLHHLKSLEFEFHGSGACSPVYDIFSLVSFLDASPALESLILRVARNAIVDHCDAGDDVYLKGKSAYQHDRLKRVTITGFCSAKSLIKLVISILESAPSLERLTLDTTPRGCGRKLGDTSICTAAKYKSKCCWIGERSLEESNRAVEAAGFDVRSMLPFLVFFAVEEKYGHHPRLYRGESCLLVKKHIVVFTITQELVNKASFKIFTKVATYRINSVAGGRPEYPRWVVSCMKLYMSCIEGK</sequence>
<dbReference type="PANTHER" id="PTHR34145">
    <property type="entry name" value="OS02G0105600 PROTEIN"/>
    <property type="match status" value="1"/>
</dbReference>
<proteinExistence type="predicted"/>
<reference evidence="3" key="1">
    <citation type="journal article" date="2013" name="Nature">
        <title>Draft genome of the wheat A-genome progenitor Triticum urartu.</title>
        <authorList>
            <person name="Ling H.Q."/>
            <person name="Zhao S."/>
            <person name="Liu D."/>
            <person name="Wang J."/>
            <person name="Sun H."/>
            <person name="Zhang C."/>
            <person name="Fan H."/>
            <person name="Li D."/>
            <person name="Dong L."/>
            <person name="Tao Y."/>
            <person name="Gao C."/>
            <person name="Wu H."/>
            <person name="Li Y."/>
            <person name="Cui Y."/>
            <person name="Guo X."/>
            <person name="Zheng S."/>
            <person name="Wang B."/>
            <person name="Yu K."/>
            <person name="Liang Q."/>
            <person name="Yang W."/>
            <person name="Lou X."/>
            <person name="Chen J."/>
            <person name="Feng M."/>
            <person name="Jian J."/>
            <person name="Zhang X."/>
            <person name="Luo G."/>
            <person name="Jiang Y."/>
            <person name="Liu J."/>
            <person name="Wang Z."/>
            <person name="Sha Y."/>
            <person name="Zhang B."/>
            <person name="Wu H."/>
            <person name="Tang D."/>
            <person name="Shen Q."/>
            <person name="Xue P."/>
            <person name="Zou S."/>
            <person name="Wang X."/>
            <person name="Liu X."/>
            <person name="Wang F."/>
            <person name="Yang Y."/>
            <person name="An X."/>
            <person name="Dong Z."/>
            <person name="Zhang K."/>
            <person name="Zhang X."/>
            <person name="Luo M.C."/>
            <person name="Dvorak J."/>
            <person name="Tong Y."/>
            <person name="Wang J."/>
            <person name="Yang H."/>
            <person name="Li Z."/>
            <person name="Wang D."/>
            <person name="Zhang A."/>
            <person name="Wang J."/>
        </authorList>
    </citation>
    <scope>NUCLEOTIDE SEQUENCE</scope>
</reference>
<dbReference type="SUPFAM" id="SSF52047">
    <property type="entry name" value="RNI-like"/>
    <property type="match status" value="1"/>
</dbReference>
<organism evidence="3">
    <name type="scientific">Triticum urartu</name>
    <name type="common">Red wild einkorn</name>
    <name type="synonym">Crithodium urartu</name>
    <dbReference type="NCBI Taxonomy" id="4572"/>
    <lineage>
        <taxon>Eukaryota</taxon>
        <taxon>Viridiplantae</taxon>
        <taxon>Streptophyta</taxon>
        <taxon>Embryophyta</taxon>
        <taxon>Tracheophyta</taxon>
        <taxon>Spermatophyta</taxon>
        <taxon>Magnoliopsida</taxon>
        <taxon>Liliopsida</taxon>
        <taxon>Poales</taxon>
        <taxon>Poaceae</taxon>
        <taxon>BOP clade</taxon>
        <taxon>Pooideae</taxon>
        <taxon>Triticodae</taxon>
        <taxon>Triticeae</taxon>
        <taxon>Triticinae</taxon>
        <taxon>Triticum</taxon>
    </lineage>
</organism>
<name>M7Y6P7_TRIUA</name>
<protein>
    <recommendedName>
        <fullName evidence="2">At1g61320/AtMIF1 LRR domain-containing protein</fullName>
    </recommendedName>
</protein>
<dbReference type="EMBL" id="KD285950">
    <property type="protein sequence ID" value="EMS45533.1"/>
    <property type="molecule type" value="Genomic_DNA"/>
</dbReference>
<evidence type="ECO:0000313" key="3">
    <source>
        <dbReference type="EMBL" id="EMS45533.1"/>
    </source>
</evidence>
<feature type="region of interest" description="Disordered" evidence="1">
    <location>
        <begin position="1"/>
        <end position="48"/>
    </location>
</feature>
<dbReference type="AlphaFoldDB" id="M7Y6P7"/>
<dbReference type="Gene3D" id="3.80.10.10">
    <property type="entry name" value="Ribonuclease Inhibitor"/>
    <property type="match status" value="1"/>
</dbReference>
<feature type="domain" description="At1g61320/AtMIF1 LRR" evidence="2">
    <location>
        <begin position="163"/>
        <end position="559"/>
    </location>
</feature>
<evidence type="ECO:0000259" key="2">
    <source>
        <dbReference type="Pfam" id="PF23622"/>
    </source>
</evidence>
<dbReference type="PANTHER" id="PTHR34145:SF70">
    <property type="entry name" value="F-BOX DOMAIN-CONTAINING PROTEIN"/>
    <property type="match status" value="1"/>
</dbReference>
<dbReference type="InterPro" id="IPR053772">
    <property type="entry name" value="At1g61320/At1g61330-like"/>
</dbReference>
<dbReference type="InterPro" id="IPR032675">
    <property type="entry name" value="LRR_dom_sf"/>
</dbReference>
<dbReference type="OMA" id="DICQDAP"/>
<dbReference type="Pfam" id="PF23622">
    <property type="entry name" value="LRR_At1g61320_AtMIF1"/>
    <property type="match status" value="1"/>
</dbReference>
<dbReference type="InterPro" id="IPR055357">
    <property type="entry name" value="LRR_At1g61320_AtMIF1"/>
</dbReference>
<accession>M7Y6P7</accession>